<proteinExistence type="predicted"/>
<feature type="transmembrane region" description="Helical" evidence="1">
    <location>
        <begin position="322"/>
        <end position="346"/>
    </location>
</feature>
<protein>
    <recommendedName>
        <fullName evidence="4">YfhO family protein</fullName>
    </recommendedName>
</protein>
<feature type="transmembrane region" description="Helical" evidence="1">
    <location>
        <begin position="424"/>
        <end position="442"/>
    </location>
</feature>
<evidence type="ECO:0000256" key="1">
    <source>
        <dbReference type="SAM" id="Phobius"/>
    </source>
</evidence>
<feature type="transmembrane region" description="Helical" evidence="1">
    <location>
        <begin position="107"/>
        <end position="127"/>
    </location>
</feature>
<accession>A0A419EP26</accession>
<name>A0A419EP26_9BACT</name>
<keyword evidence="1" id="KW-0812">Transmembrane</keyword>
<dbReference type="Proteomes" id="UP000285961">
    <property type="component" value="Unassembled WGS sequence"/>
</dbReference>
<sequence length="742" mass="81956">MNESEKAGCSSGVDQRDVWIICALVAVLLFYFRHLLWTDEFIYGELDIRRHFYLFKKVSFEQLRAGELPLWITSLYCGMPLLAASQVTPFYPPDLIFMAARLPLNMVFNWDLLLHLAAAQVFSYLFFRRLFTSRLAAVFCSVWFWNSPFLGSISIGDALNIRAMLLIPAIFYFTEAGLREGGRPWHLLAGSLALCLQMLGGGLQYAFYTIVAVGAYATFLLCIRARRKEAVLWPAVGFFGGIAVAIAMASVQVAPAWEYSRLSVRGTGIPWFRIWALQPYELLGYVIPRFEGGNKEHGYFGIISLVVAAYSLVMWRSPKKYFFFSLAVVSIVYSLGGSTTVSSWLGGLPVVRDFRGPARAAILFTLSVFVLAGGALETFLRPGERLLNRRQNISAVVVSVLIVVGFTAAAALACKYSNACGDGIRRSAAFILLAAPALGLLAYSNRRRILAATGLFILLVGDLSLMYASSYSPTMVSEVFGKDWTVQWLADRIVSSRIAVYNTAHVNYFGLFGIESATGHHPFPTTRCARFLPLLRRPAIASLAGVDYAVYYGLKADGRPYNPPVRQEGEVFIEASPSPPLPRTFLVGAFRVLPPDSIVEVMQTGDFDPRREALLERAPTGFGPSISPFPGGSATIVSHKPNEVTVETVCEENAILVLTESNYPGWSVEVDGAPRELLTADFIFRAVPLSKGKHTVVFTFAPRSFFLGAIVSCAGVLSWLLWGFYLGMRRPRRGLSEEGTER</sequence>
<feature type="transmembrane region" description="Helical" evidence="1">
    <location>
        <begin position="18"/>
        <end position="36"/>
    </location>
</feature>
<comment type="caution">
    <text evidence="2">The sequence shown here is derived from an EMBL/GenBank/DDBJ whole genome shotgun (WGS) entry which is preliminary data.</text>
</comment>
<feature type="transmembrane region" description="Helical" evidence="1">
    <location>
        <begin position="298"/>
        <end position="315"/>
    </location>
</feature>
<dbReference type="Pfam" id="PF09586">
    <property type="entry name" value="YfhO"/>
    <property type="match status" value="1"/>
</dbReference>
<dbReference type="PANTHER" id="PTHR38454">
    <property type="entry name" value="INTEGRAL MEMBRANE PROTEIN-RELATED"/>
    <property type="match status" value="1"/>
</dbReference>
<keyword evidence="1" id="KW-0472">Membrane</keyword>
<dbReference type="EMBL" id="QZKI01000136">
    <property type="protein sequence ID" value="RJP64721.1"/>
    <property type="molecule type" value="Genomic_DNA"/>
</dbReference>
<feature type="transmembrane region" description="Helical" evidence="1">
    <location>
        <begin position="392"/>
        <end position="412"/>
    </location>
</feature>
<reference evidence="2 3" key="1">
    <citation type="journal article" date="2017" name="ISME J.">
        <title>Energy and carbon metabolisms in a deep terrestrial subsurface fluid microbial community.</title>
        <authorList>
            <person name="Momper L."/>
            <person name="Jungbluth S.P."/>
            <person name="Lee M.D."/>
            <person name="Amend J.P."/>
        </authorList>
    </citation>
    <scope>NUCLEOTIDE SEQUENCE [LARGE SCALE GENOMIC DNA]</scope>
    <source>
        <strain evidence="2">SURF_17</strain>
    </source>
</reference>
<gene>
    <name evidence="2" type="ORF">C4532_18955</name>
</gene>
<keyword evidence="1" id="KW-1133">Transmembrane helix</keyword>
<feature type="transmembrane region" description="Helical" evidence="1">
    <location>
        <begin position="230"/>
        <end position="254"/>
    </location>
</feature>
<organism evidence="2 3">
    <name type="scientific">Candidatus Abyssobacteria bacterium SURF_17</name>
    <dbReference type="NCBI Taxonomy" id="2093361"/>
    <lineage>
        <taxon>Bacteria</taxon>
        <taxon>Pseudomonadati</taxon>
        <taxon>Candidatus Hydrogenedentota</taxon>
        <taxon>Candidatus Abyssobacteria</taxon>
    </lineage>
</organism>
<dbReference type="InterPro" id="IPR018580">
    <property type="entry name" value="Uncharacterised_YfhO"/>
</dbReference>
<evidence type="ECO:0000313" key="3">
    <source>
        <dbReference type="Proteomes" id="UP000285961"/>
    </source>
</evidence>
<feature type="transmembrane region" description="Helical" evidence="1">
    <location>
        <begin position="68"/>
        <end position="87"/>
    </location>
</feature>
<feature type="transmembrane region" description="Helical" evidence="1">
    <location>
        <begin position="134"/>
        <end position="155"/>
    </location>
</feature>
<dbReference type="PANTHER" id="PTHR38454:SF1">
    <property type="entry name" value="INTEGRAL MEMBRANE PROTEIN"/>
    <property type="match status" value="1"/>
</dbReference>
<dbReference type="AlphaFoldDB" id="A0A419EP26"/>
<evidence type="ECO:0000313" key="2">
    <source>
        <dbReference type="EMBL" id="RJP64721.1"/>
    </source>
</evidence>
<feature type="transmembrane region" description="Helical" evidence="1">
    <location>
        <begin position="705"/>
        <end position="726"/>
    </location>
</feature>
<feature type="transmembrane region" description="Helical" evidence="1">
    <location>
        <begin position="206"/>
        <end position="223"/>
    </location>
</feature>
<evidence type="ECO:0008006" key="4">
    <source>
        <dbReference type="Google" id="ProtNLM"/>
    </source>
</evidence>
<feature type="transmembrane region" description="Helical" evidence="1">
    <location>
        <begin position="449"/>
        <end position="468"/>
    </location>
</feature>
<feature type="transmembrane region" description="Helical" evidence="1">
    <location>
        <begin position="358"/>
        <end position="380"/>
    </location>
</feature>